<keyword evidence="1" id="KW-1133">Transmembrane helix</keyword>
<evidence type="ECO:0000313" key="3">
    <source>
        <dbReference type="Proteomes" id="UP000465062"/>
    </source>
</evidence>
<dbReference type="KEGG" id="bvq:FHE72_21660"/>
<sequence length="67" mass="6830">MFNLANVLTGKLVGTLGLEREFAVAVAGVIASGGLTYAIIVYPFLAPFIGTLQGVVAIFGISGIIGF</sequence>
<evidence type="ECO:0000256" key="1">
    <source>
        <dbReference type="SAM" id="Phobius"/>
    </source>
</evidence>
<organism evidence="2 3">
    <name type="scientific">Rossellomorea vietnamensis</name>
    <dbReference type="NCBI Taxonomy" id="218284"/>
    <lineage>
        <taxon>Bacteria</taxon>
        <taxon>Bacillati</taxon>
        <taxon>Bacillota</taxon>
        <taxon>Bacilli</taxon>
        <taxon>Bacillales</taxon>
        <taxon>Bacillaceae</taxon>
        <taxon>Rossellomorea</taxon>
    </lineage>
</organism>
<feature type="transmembrane region" description="Helical" evidence="1">
    <location>
        <begin position="48"/>
        <end position="66"/>
    </location>
</feature>
<dbReference type="AlphaFoldDB" id="A0A6I6URH1"/>
<dbReference type="EMBL" id="CP047394">
    <property type="protein sequence ID" value="QHE63917.1"/>
    <property type="molecule type" value="Genomic_DNA"/>
</dbReference>
<keyword evidence="1" id="KW-0472">Membrane</keyword>
<feature type="transmembrane region" description="Helical" evidence="1">
    <location>
        <begin position="21"/>
        <end position="42"/>
    </location>
</feature>
<protein>
    <submittedName>
        <fullName evidence="2">Uncharacterized protein</fullName>
    </submittedName>
</protein>
<evidence type="ECO:0000313" key="2">
    <source>
        <dbReference type="EMBL" id="QHE63917.1"/>
    </source>
</evidence>
<proteinExistence type="predicted"/>
<reference evidence="2 3" key="1">
    <citation type="submission" date="2019-06" db="EMBL/GenBank/DDBJ databases">
        <title>An operon consisting of a P-type ATPase gene and a transcriptional regular gene given the different cadmium resistance in Bacillus vietamensis 151-6 and Bacillus marisflavi 151-25.</title>
        <authorList>
            <person name="Yu X."/>
        </authorList>
    </citation>
    <scope>NUCLEOTIDE SEQUENCE [LARGE SCALE GENOMIC DNA]</scope>
    <source>
        <strain evidence="2 3">151-6</strain>
    </source>
</reference>
<dbReference type="Proteomes" id="UP000465062">
    <property type="component" value="Chromosome"/>
</dbReference>
<gene>
    <name evidence="2" type="ORF">FHE72_21660</name>
</gene>
<keyword evidence="1" id="KW-0812">Transmembrane</keyword>
<accession>A0A6I6URH1</accession>
<name>A0A6I6URH1_9BACI</name>